<dbReference type="GO" id="GO:0005688">
    <property type="term" value="C:U6 snRNP"/>
    <property type="evidence" value="ECO:0007669"/>
    <property type="project" value="UniProtKB-UniRule"/>
</dbReference>
<dbReference type="EMBL" id="QKRW01000073">
    <property type="protein sequence ID" value="RAL58655.1"/>
    <property type="molecule type" value="Genomic_DNA"/>
</dbReference>
<evidence type="ECO:0000256" key="1">
    <source>
        <dbReference type="ARBA" id="ARBA00004123"/>
    </source>
</evidence>
<evidence type="ECO:0000256" key="9">
    <source>
        <dbReference type="RuleBase" id="RU365046"/>
    </source>
</evidence>
<keyword evidence="6 9" id="KW-0508">mRNA splicing</keyword>
<dbReference type="FunFam" id="2.30.30.100:FF:000036">
    <property type="entry name" value="U6 snRNA-associated Sm-like protein LSm3"/>
    <property type="match status" value="1"/>
</dbReference>
<gene>
    <name evidence="9" type="primary">LSM3</name>
    <name evidence="11" type="ORF">DID88_003019</name>
</gene>
<dbReference type="Pfam" id="PF01423">
    <property type="entry name" value="LSM"/>
    <property type="match status" value="1"/>
</dbReference>
<evidence type="ECO:0000256" key="3">
    <source>
        <dbReference type="ARBA" id="ARBA00022664"/>
    </source>
</evidence>
<keyword evidence="12" id="KW-1185">Reference proteome</keyword>
<dbReference type="SUPFAM" id="SSF50182">
    <property type="entry name" value="Sm-like ribonucleoproteins"/>
    <property type="match status" value="1"/>
</dbReference>
<dbReference type="GO" id="GO:0000398">
    <property type="term" value="P:mRNA splicing, via spliceosome"/>
    <property type="evidence" value="ECO:0007669"/>
    <property type="project" value="UniProtKB-UniRule"/>
</dbReference>
<dbReference type="AlphaFoldDB" id="A0A395IE55"/>
<dbReference type="InterPro" id="IPR010920">
    <property type="entry name" value="LSM_dom_sf"/>
</dbReference>
<comment type="similarity">
    <text evidence="2 9">Belongs to the snRNP Sm proteins family.</text>
</comment>
<keyword evidence="5 9" id="KW-0694">RNA-binding</keyword>
<dbReference type="Proteomes" id="UP000249056">
    <property type="component" value="Unassembled WGS sequence"/>
</dbReference>
<evidence type="ECO:0000256" key="8">
    <source>
        <dbReference type="ARBA" id="ARBA00023274"/>
    </source>
</evidence>
<evidence type="ECO:0000313" key="12">
    <source>
        <dbReference type="Proteomes" id="UP000249056"/>
    </source>
</evidence>
<accession>A0A395IE55</accession>
<dbReference type="PROSITE" id="PS52002">
    <property type="entry name" value="SM"/>
    <property type="match status" value="1"/>
</dbReference>
<comment type="function">
    <text evidence="9">Binds specifically to the 3'-terminal U-tract of U6 snRNA.</text>
</comment>
<evidence type="ECO:0000256" key="7">
    <source>
        <dbReference type="ARBA" id="ARBA00023242"/>
    </source>
</evidence>
<dbReference type="InterPro" id="IPR034105">
    <property type="entry name" value="Lsm3"/>
</dbReference>
<evidence type="ECO:0000256" key="6">
    <source>
        <dbReference type="ARBA" id="ARBA00023187"/>
    </source>
</evidence>
<dbReference type="InterPro" id="IPR047575">
    <property type="entry name" value="Sm"/>
</dbReference>
<keyword evidence="3 9" id="KW-0507">mRNA processing</keyword>
<organism evidence="11 12">
    <name type="scientific">Monilinia fructigena</name>
    <dbReference type="NCBI Taxonomy" id="38457"/>
    <lineage>
        <taxon>Eukaryota</taxon>
        <taxon>Fungi</taxon>
        <taxon>Dikarya</taxon>
        <taxon>Ascomycota</taxon>
        <taxon>Pezizomycotina</taxon>
        <taxon>Leotiomycetes</taxon>
        <taxon>Helotiales</taxon>
        <taxon>Sclerotiniaceae</taxon>
        <taxon>Monilinia</taxon>
    </lineage>
</organism>
<evidence type="ECO:0000256" key="5">
    <source>
        <dbReference type="ARBA" id="ARBA00022884"/>
    </source>
</evidence>
<dbReference type="GO" id="GO:0046540">
    <property type="term" value="C:U4/U6 x U5 tri-snRNP complex"/>
    <property type="evidence" value="ECO:0007669"/>
    <property type="project" value="UniProtKB-UniRule"/>
</dbReference>
<dbReference type="GO" id="GO:0003723">
    <property type="term" value="F:RNA binding"/>
    <property type="evidence" value="ECO:0007669"/>
    <property type="project" value="UniProtKB-UniRule"/>
</dbReference>
<dbReference type="GO" id="GO:0005681">
    <property type="term" value="C:spliceosomal complex"/>
    <property type="evidence" value="ECO:0007669"/>
    <property type="project" value="UniProtKB-KW"/>
</dbReference>
<dbReference type="SMART" id="SM00651">
    <property type="entry name" value="Sm"/>
    <property type="match status" value="1"/>
</dbReference>
<keyword evidence="4 9" id="KW-0747">Spliceosome</keyword>
<evidence type="ECO:0000256" key="2">
    <source>
        <dbReference type="ARBA" id="ARBA00006850"/>
    </source>
</evidence>
<sequence>MADIDDSQSAPAEPLDLVRLCLDEVVYVKLRGDRELKGRLHAYDSHCNLVLGDVVETIYVVEEGEEDDAEEIIKTVVKKSEMLFVRGDSVILISPRSS</sequence>
<evidence type="ECO:0000313" key="11">
    <source>
        <dbReference type="EMBL" id="RAL58655.1"/>
    </source>
</evidence>
<dbReference type="Gene3D" id="2.30.30.100">
    <property type="match status" value="1"/>
</dbReference>
<dbReference type="InterPro" id="IPR040002">
    <property type="entry name" value="Sm-like_LSM3"/>
</dbReference>
<reference evidence="11 12" key="1">
    <citation type="submission" date="2018-06" db="EMBL/GenBank/DDBJ databases">
        <title>Genome Sequence of the Brown Rot Fungal Pathogen Monilinia fructigena.</title>
        <authorList>
            <person name="Landi L."/>
            <person name="De Miccolis Angelini R.M."/>
            <person name="Pollastro S."/>
            <person name="Abate D."/>
            <person name="Faretra F."/>
            <person name="Romanazzi G."/>
        </authorList>
    </citation>
    <scope>NUCLEOTIDE SEQUENCE [LARGE SCALE GENOMIC DNA]</scope>
    <source>
        <strain evidence="11 12">Mfrg269</strain>
    </source>
</reference>
<feature type="domain" description="Sm" evidence="10">
    <location>
        <begin position="13"/>
        <end position="98"/>
    </location>
</feature>
<dbReference type="CDD" id="cd01730">
    <property type="entry name" value="LSm3"/>
    <property type="match status" value="1"/>
</dbReference>
<name>A0A395IE55_9HELO</name>
<comment type="subcellular location">
    <subcellularLocation>
        <location evidence="1 9">Nucleus</location>
    </subcellularLocation>
</comment>
<dbReference type="OrthoDB" id="29543at2759"/>
<keyword evidence="8 9" id="KW-0687">Ribonucleoprotein</keyword>
<evidence type="ECO:0000259" key="10">
    <source>
        <dbReference type="PROSITE" id="PS52002"/>
    </source>
</evidence>
<evidence type="ECO:0000256" key="4">
    <source>
        <dbReference type="ARBA" id="ARBA00022728"/>
    </source>
</evidence>
<dbReference type="InterPro" id="IPR001163">
    <property type="entry name" value="Sm_dom_euk/arc"/>
</dbReference>
<proteinExistence type="inferred from homology"/>
<keyword evidence="7 9" id="KW-0539">Nucleus</keyword>
<dbReference type="PANTHER" id="PTHR13110">
    <property type="entry name" value="U6 SNRNA-ASSOCIATED SM-LIKE PROTEIN LSM3"/>
    <property type="match status" value="1"/>
</dbReference>
<comment type="caution">
    <text evidence="11">The sequence shown here is derived from an EMBL/GenBank/DDBJ whole genome shotgun (WGS) entry which is preliminary data.</text>
</comment>
<comment type="subunit">
    <text evidence="9">LSm subunits form a heteromer with a doughnut shape.</text>
</comment>
<protein>
    <recommendedName>
        <fullName evidence="9">LSM complex subunit LSM3</fullName>
    </recommendedName>
</protein>